<protein>
    <submittedName>
        <fullName evidence="2">Cocosin 1</fullName>
    </submittedName>
</protein>
<sequence length="301" mass="32547">MELNLEPMSPKAFFHGEGGSFHKWLPSDFPMIAHTKVGAGRLLLRPRGFALPHNSDSSKVGYVLQGIGLAGILFPGSSDEAVVRLKKGDLIPVPEGVTSWWFNDGDSDFEVLLVGDTRNALIPGDITYVVFTGPLGVLQGFSPDYVKKVYNLNGEETDALLKSQTNGLIFKLRQDQMMPEPNSHGDLVFNIYDVVSRDEGNGSVTVVTEKEFPFIGKSGLTAVLEKLEANTARSPVYVADPSVQLVYIAIGSGRVQIVGFLGKIDTVVKAGQLVLVPKYFAAGKIAGEEGLECFTIITSTR</sequence>
<evidence type="ECO:0000259" key="1">
    <source>
        <dbReference type="SMART" id="SM00835"/>
    </source>
</evidence>
<dbReference type="Proteomes" id="UP000685013">
    <property type="component" value="Chromosome 16"/>
</dbReference>
<dbReference type="PANTHER" id="PTHR31189">
    <property type="entry name" value="OS03G0336100 PROTEIN-RELATED"/>
    <property type="match status" value="1"/>
</dbReference>
<dbReference type="SMART" id="SM00835">
    <property type="entry name" value="Cupin_1"/>
    <property type="match status" value="2"/>
</dbReference>
<dbReference type="InterPro" id="IPR006045">
    <property type="entry name" value="Cupin_1"/>
</dbReference>
<organism evidence="2 3">
    <name type="scientific">Cucurbita argyrosperma subsp. sororia</name>
    <dbReference type="NCBI Taxonomy" id="37648"/>
    <lineage>
        <taxon>Eukaryota</taxon>
        <taxon>Viridiplantae</taxon>
        <taxon>Streptophyta</taxon>
        <taxon>Embryophyta</taxon>
        <taxon>Tracheophyta</taxon>
        <taxon>Spermatophyta</taxon>
        <taxon>Magnoliopsida</taxon>
        <taxon>eudicotyledons</taxon>
        <taxon>Gunneridae</taxon>
        <taxon>Pentapetalae</taxon>
        <taxon>rosids</taxon>
        <taxon>fabids</taxon>
        <taxon>Cucurbitales</taxon>
        <taxon>Cucurbitaceae</taxon>
        <taxon>Cucurbiteae</taxon>
        <taxon>Cucurbita</taxon>
    </lineage>
</organism>
<gene>
    <name evidence="2" type="primary">COS-1</name>
    <name evidence="2" type="ORF">SDJN03_24549</name>
</gene>
<evidence type="ECO:0000313" key="3">
    <source>
        <dbReference type="Proteomes" id="UP000685013"/>
    </source>
</evidence>
<accession>A0AAV6M7F8</accession>
<dbReference type="InterPro" id="IPR050253">
    <property type="entry name" value="Seed_Storage-Functional"/>
</dbReference>
<reference evidence="2 3" key="1">
    <citation type="journal article" date="2021" name="Hortic Res">
        <title>The domestication of Cucurbita argyrosperma as revealed by the genome of its wild relative.</title>
        <authorList>
            <person name="Barrera-Redondo J."/>
            <person name="Sanchez-de la Vega G."/>
            <person name="Aguirre-Liguori J.A."/>
            <person name="Castellanos-Morales G."/>
            <person name="Gutierrez-Guerrero Y.T."/>
            <person name="Aguirre-Dugua X."/>
            <person name="Aguirre-Planter E."/>
            <person name="Tenaillon M.I."/>
            <person name="Lira-Saade R."/>
            <person name="Eguiarte L.E."/>
        </authorList>
    </citation>
    <scope>NUCLEOTIDE SEQUENCE [LARGE SCALE GENOMIC DNA]</scope>
    <source>
        <strain evidence="2">JBR-2021</strain>
    </source>
</reference>
<name>A0AAV6M7F8_9ROSI</name>
<keyword evidence="3" id="KW-1185">Reference proteome</keyword>
<dbReference type="AlphaFoldDB" id="A0AAV6M7F8"/>
<proteinExistence type="predicted"/>
<evidence type="ECO:0000313" key="2">
    <source>
        <dbReference type="EMBL" id="KAG6576975.1"/>
    </source>
</evidence>
<dbReference type="CDD" id="cd02242">
    <property type="entry name" value="cupin_11S_legumin_N"/>
    <property type="match status" value="1"/>
</dbReference>
<dbReference type="PANTHER" id="PTHR31189:SF45">
    <property type="entry name" value="OS09G0552500 PROTEIN"/>
    <property type="match status" value="1"/>
</dbReference>
<feature type="domain" description="Cupin type-1" evidence="1">
    <location>
        <begin position="192"/>
        <end position="301"/>
    </location>
</feature>
<dbReference type="EMBL" id="JAGKQH010000016">
    <property type="protein sequence ID" value="KAG6576975.1"/>
    <property type="molecule type" value="Genomic_DNA"/>
</dbReference>
<dbReference type="Pfam" id="PF00190">
    <property type="entry name" value="Cupin_1"/>
    <property type="match status" value="2"/>
</dbReference>
<comment type="caution">
    <text evidence="2">The sequence shown here is derived from an EMBL/GenBank/DDBJ whole genome shotgun (WGS) entry which is preliminary data.</text>
</comment>
<feature type="domain" description="Cupin type-1" evidence="1">
    <location>
        <begin position="3"/>
        <end position="158"/>
    </location>
</feature>
<feature type="non-terminal residue" evidence="2">
    <location>
        <position position="1"/>
    </location>
</feature>